<dbReference type="GO" id="GO:0006508">
    <property type="term" value="P:proteolysis"/>
    <property type="evidence" value="ECO:0007669"/>
    <property type="project" value="UniProtKB-KW"/>
</dbReference>
<evidence type="ECO:0000256" key="5">
    <source>
        <dbReference type="PROSITE-ProRule" id="PRU01240"/>
    </source>
</evidence>
<dbReference type="InterPro" id="IPR015500">
    <property type="entry name" value="Peptidase_S8_subtilisin-rel"/>
</dbReference>
<gene>
    <name evidence="8" type="ORF">AVDCRST_MAG75-1685</name>
</gene>
<feature type="domain" description="Peptidase S8/S53" evidence="7">
    <location>
        <begin position="174"/>
        <end position="400"/>
    </location>
</feature>
<proteinExistence type="inferred from homology"/>
<evidence type="ECO:0000256" key="2">
    <source>
        <dbReference type="ARBA" id="ARBA00022670"/>
    </source>
</evidence>
<dbReference type="InterPro" id="IPR050131">
    <property type="entry name" value="Peptidase_S8_subtilisin-like"/>
</dbReference>
<evidence type="ECO:0000256" key="4">
    <source>
        <dbReference type="ARBA" id="ARBA00022825"/>
    </source>
</evidence>
<organism evidence="8">
    <name type="scientific">uncultured Propionibacteriaceae bacterium</name>
    <dbReference type="NCBI Taxonomy" id="257457"/>
    <lineage>
        <taxon>Bacteria</taxon>
        <taxon>Bacillati</taxon>
        <taxon>Actinomycetota</taxon>
        <taxon>Actinomycetes</taxon>
        <taxon>Propionibacteriales</taxon>
        <taxon>Propionibacteriaceae</taxon>
        <taxon>environmental samples</taxon>
    </lineage>
</organism>
<keyword evidence="2 5" id="KW-0645">Protease</keyword>
<feature type="active site" description="Charge relay system" evidence="5">
    <location>
        <position position="215"/>
    </location>
</feature>
<protein>
    <recommendedName>
        <fullName evidence="7">Peptidase S8/S53 domain-containing protein</fullName>
    </recommendedName>
</protein>
<feature type="region of interest" description="Disordered" evidence="6">
    <location>
        <begin position="419"/>
        <end position="442"/>
    </location>
</feature>
<dbReference type="PROSITE" id="PS00136">
    <property type="entry name" value="SUBTILASE_ASP"/>
    <property type="match status" value="1"/>
</dbReference>
<dbReference type="SUPFAM" id="SSF52743">
    <property type="entry name" value="Subtilisin-like"/>
    <property type="match status" value="1"/>
</dbReference>
<dbReference type="InterPro" id="IPR036852">
    <property type="entry name" value="Peptidase_S8/S53_dom_sf"/>
</dbReference>
<evidence type="ECO:0000313" key="8">
    <source>
        <dbReference type="EMBL" id="CAA9393201.1"/>
    </source>
</evidence>
<dbReference type="Pfam" id="PF00082">
    <property type="entry name" value="Peptidase_S8"/>
    <property type="match status" value="1"/>
</dbReference>
<feature type="active site" description="Charge relay system" evidence="5">
    <location>
        <position position="183"/>
    </location>
</feature>
<dbReference type="PANTHER" id="PTHR43806:SF11">
    <property type="entry name" value="CEREVISIN-RELATED"/>
    <property type="match status" value="1"/>
</dbReference>
<reference evidence="8" key="1">
    <citation type="submission" date="2020-02" db="EMBL/GenBank/DDBJ databases">
        <authorList>
            <person name="Meier V. D."/>
        </authorList>
    </citation>
    <scope>NUCLEOTIDE SEQUENCE</scope>
    <source>
        <strain evidence="8">AVDCRST_MAG75</strain>
    </source>
</reference>
<dbReference type="PANTHER" id="PTHR43806">
    <property type="entry name" value="PEPTIDASE S8"/>
    <property type="match status" value="1"/>
</dbReference>
<evidence type="ECO:0000256" key="3">
    <source>
        <dbReference type="ARBA" id="ARBA00022801"/>
    </source>
</evidence>
<name>A0A6J4NTG7_9ACTN</name>
<dbReference type="GO" id="GO:0004252">
    <property type="term" value="F:serine-type endopeptidase activity"/>
    <property type="evidence" value="ECO:0007669"/>
    <property type="project" value="UniProtKB-UniRule"/>
</dbReference>
<dbReference type="AlphaFoldDB" id="A0A6J4NTG7"/>
<dbReference type="InterPro" id="IPR023827">
    <property type="entry name" value="Peptidase_S8_Asp-AS"/>
</dbReference>
<feature type="active site" description="Charge relay system" evidence="5">
    <location>
        <position position="387"/>
    </location>
</feature>
<keyword evidence="4 5" id="KW-0720">Serine protease</keyword>
<dbReference type="PROSITE" id="PS51892">
    <property type="entry name" value="SUBTILASE"/>
    <property type="match status" value="1"/>
</dbReference>
<dbReference type="PRINTS" id="PR00723">
    <property type="entry name" value="SUBTILISIN"/>
</dbReference>
<evidence type="ECO:0000256" key="1">
    <source>
        <dbReference type="ARBA" id="ARBA00011073"/>
    </source>
</evidence>
<keyword evidence="3 5" id="KW-0378">Hydrolase</keyword>
<comment type="similarity">
    <text evidence="1 5">Belongs to the peptidase S8 family.</text>
</comment>
<dbReference type="InterPro" id="IPR000209">
    <property type="entry name" value="Peptidase_S8/S53_dom"/>
</dbReference>
<dbReference type="EMBL" id="CADCUO010000098">
    <property type="protein sequence ID" value="CAA9393201.1"/>
    <property type="molecule type" value="Genomic_DNA"/>
</dbReference>
<sequence length="442" mass="46750">MTTSSTAAPRKPVAKHVPLVMYEEDEIIVAQQHERVLRRLLKDKDVEVGHAESSDVLGLAKLRLTNLTDAEARLAPTEISTLLRGEEEKEALAEWQLVHPRPNSDVPIDQILWALRAVFAARCSGWTPTLGKNRFVGQVHGVGEVIHGGGGDPQAVDKADINPFAAKARDTAPGSGVRVGVLDTGIHSHAWLAGSWTAGIDDTVTSPADSFADGHATFITGLVLSQAPGATVRVRKVLENGTANSWDVAKAIVEFGNSGLDVLNLSFACYTEDGEQPMALAAAIDRLDPNLVVVAAAGNHGEAGKEDGFTKADNDKPAYPAAFDDVIAVGAANDDGKRASFSPNGWWLDLNAPGDKVTSTYLPEVKPGKGGSTIKFRDSFARWSGTSFAAALVTGAVAAKIEPGHKTGRQAVREIFDSLASPSGEPDLGSPEPPFLKLWPPS</sequence>
<accession>A0A6J4NTG7</accession>
<evidence type="ECO:0000259" key="7">
    <source>
        <dbReference type="Pfam" id="PF00082"/>
    </source>
</evidence>
<dbReference type="Gene3D" id="3.40.50.200">
    <property type="entry name" value="Peptidase S8/S53 domain"/>
    <property type="match status" value="1"/>
</dbReference>
<evidence type="ECO:0000256" key="6">
    <source>
        <dbReference type="SAM" id="MobiDB-lite"/>
    </source>
</evidence>